<feature type="chain" id="PRO_5021001493" evidence="1">
    <location>
        <begin position="20"/>
        <end position="140"/>
    </location>
</feature>
<keyword evidence="1" id="KW-0732">Signal</keyword>
<dbReference type="KEGG" id="tvl:FAZ95_33310"/>
<evidence type="ECO:0000313" key="2">
    <source>
        <dbReference type="EMBL" id="QCP53877.1"/>
    </source>
</evidence>
<dbReference type="OrthoDB" id="8966171at2"/>
<dbReference type="RefSeq" id="WP_137336646.1">
    <property type="nucleotide sequence ID" value="NZ_CP040078.1"/>
</dbReference>
<sequence>MKRTLLAVLAALIPAICAAAELDEPLKCGVSAHEFIGTLEQQYLIDPTPTRVEPNSINAFRPTSGANLTAYGFHVFALVGFQKDDPMFRAGAGKPIGDSAYGAVVFGWMDDVQKAVTAAHSPAVVHKVAPHITAIFCNPD</sequence>
<keyword evidence="3" id="KW-1185">Reference proteome</keyword>
<gene>
    <name evidence="2" type="ORF">FAZ95_33310</name>
</gene>
<feature type="signal peptide" evidence="1">
    <location>
        <begin position="1"/>
        <end position="19"/>
    </location>
</feature>
<name>A0A4P8IZJ3_9BURK</name>
<proteinExistence type="predicted"/>
<protein>
    <submittedName>
        <fullName evidence="2">Uncharacterized protein</fullName>
    </submittedName>
</protein>
<evidence type="ECO:0000256" key="1">
    <source>
        <dbReference type="SAM" id="SignalP"/>
    </source>
</evidence>
<dbReference type="Proteomes" id="UP000298656">
    <property type="component" value="Chromosome 2"/>
</dbReference>
<reference evidence="2 3" key="1">
    <citation type="submission" date="2019-05" db="EMBL/GenBank/DDBJ databases">
        <title>Burkholderia sp. DHOD12, isolated from subtropical forest soil.</title>
        <authorList>
            <person name="Gao Z.-H."/>
            <person name="Qiu L.-H."/>
        </authorList>
    </citation>
    <scope>NUCLEOTIDE SEQUENCE [LARGE SCALE GENOMIC DNA]</scope>
    <source>
        <strain evidence="2 3">DHOD12</strain>
    </source>
</reference>
<evidence type="ECO:0000313" key="3">
    <source>
        <dbReference type="Proteomes" id="UP000298656"/>
    </source>
</evidence>
<dbReference type="AlphaFoldDB" id="A0A4P8IZJ3"/>
<dbReference type="EMBL" id="CP040078">
    <property type="protein sequence ID" value="QCP53877.1"/>
    <property type="molecule type" value="Genomic_DNA"/>
</dbReference>
<accession>A0A4P8IZJ3</accession>
<organism evidence="2 3">
    <name type="scientific">Trinickia violacea</name>
    <dbReference type="NCBI Taxonomy" id="2571746"/>
    <lineage>
        <taxon>Bacteria</taxon>
        <taxon>Pseudomonadati</taxon>
        <taxon>Pseudomonadota</taxon>
        <taxon>Betaproteobacteria</taxon>
        <taxon>Burkholderiales</taxon>
        <taxon>Burkholderiaceae</taxon>
        <taxon>Trinickia</taxon>
    </lineage>
</organism>